<evidence type="ECO:0000256" key="3">
    <source>
        <dbReference type="ARBA" id="ARBA00022884"/>
    </source>
</evidence>
<dbReference type="InterPro" id="IPR035979">
    <property type="entry name" value="RBD_domain_sf"/>
</dbReference>
<keyword evidence="5" id="KW-0539">Nucleus</keyword>
<name>W7T7Q0_9STRA</name>
<keyword evidence="9" id="KW-1185">Reference proteome</keyword>
<gene>
    <name evidence="8" type="ORF">Naga_100011g13</name>
</gene>
<dbReference type="InterPro" id="IPR051106">
    <property type="entry name" value="RNA-bind/splicing_reg"/>
</dbReference>
<feature type="domain" description="RRM" evidence="7">
    <location>
        <begin position="181"/>
        <end position="259"/>
    </location>
</feature>
<dbReference type="PANTHER" id="PTHR48028">
    <property type="entry name" value="GLYCINE-RICH RNA-BINDING PROTEIN RZ1A"/>
    <property type="match status" value="1"/>
</dbReference>
<evidence type="ECO:0000259" key="7">
    <source>
        <dbReference type="PROSITE" id="PS50102"/>
    </source>
</evidence>
<proteinExistence type="predicted"/>
<keyword evidence="3 6" id="KW-0694">RNA-binding</keyword>
<evidence type="ECO:0000256" key="5">
    <source>
        <dbReference type="ARBA" id="ARBA00023242"/>
    </source>
</evidence>
<evidence type="ECO:0000256" key="4">
    <source>
        <dbReference type="ARBA" id="ARBA00023187"/>
    </source>
</evidence>
<dbReference type="EMBL" id="AZIL01002191">
    <property type="protein sequence ID" value="EWM22467.1"/>
    <property type="molecule type" value="Genomic_DNA"/>
</dbReference>
<evidence type="ECO:0000256" key="1">
    <source>
        <dbReference type="ARBA" id="ARBA00004123"/>
    </source>
</evidence>
<dbReference type="GO" id="GO:0003723">
    <property type="term" value="F:RNA binding"/>
    <property type="evidence" value="ECO:0007669"/>
    <property type="project" value="UniProtKB-UniRule"/>
</dbReference>
<dbReference type="AlphaFoldDB" id="W7T7Q0"/>
<dbReference type="CDD" id="cd00590">
    <property type="entry name" value="RRM_SF"/>
    <property type="match status" value="2"/>
</dbReference>
<feature type="domain" description="RRM" evidence="7">
    <location>
        <begin position="89"/>
        <end position="165"/>
    </location>
</feature>
<comment type="caution">
    <text evidence="8">The sequence shown here is derived from an EMBL/GenBank/DDBJ whole genome shotgun (WGS) entry which is preliminary data.</text>
</comment>
<dbReference type="InterPro" id="IPR000504">
    <property type="entry name" value="RRM_dom"/>
</dbReference>
<evidence type="ECO:0000256" key="2">
    <source>
        <dbReference type="ARBA" id="ARBA00022664"/>
    </source>
</evidence>
<dbReference type="PROSITE" id="PS50102">
    <property type="entry name" value="RRM"/>
    <property type="match status" value="3"/>
</dbReference>
<dbReference type="Proteomes" id="UP000019335">
    <property type="component" value="Unassembled WGS sequence"/>
</dbReference>
<dbReference type="GO" id="GO:0006397">
    <property type="term" value="P:mRNA processing"/>
    <property type="evidence" value="ECO:0007669"/>
    <property type="project" value="UniProtKB-KW"/>
</dbReference>
<reference evidence="8 9" key="1">
    <citation type="journal article" date="2014" name="Mol. Plant">
        <title>Chromosome Scale Genome Assembly and Transcriptome Profiling of Nannochloropsis gaditana in Nitrogen Depletion.</title>
        <authorList>
            <person name="Corteggiani Carpinelli E."/>
            <person name="Telatin A."/>
            <person name="Vitulo N."/>
            <person name="Forcato C."/>
            <person name="D'Angelo M."/>
            <person name="Schiavon R."/>
            <person name="Vezzi A."/>
            <person name="Giacometti G.M."/>
            <person name="Morosinotto T."/>
            <person name="Valle G."/>
        </authorList>
    </citation>
    <scope>NUCLEOTIDE SEQUENCE [LARGE SCALE GENOMIC DNA]</scope>
    <source>
        <strain evidence="8 9">B-31</strain>
    </source>
</reference>
<evidence type="ECO:0000256" key="6">
    <source>
        <dbReference type="PROSITE-ProRule" id="PRU00176"/>
    </source>
</evidence>
<evidence type="ECO:0000313" key="9">
    <source>
        <dbReference type="Proteomes" id="UP000019335"/>
    </source>
</evidence>
<dbReference type="Gene3D" id="3.30.70.330">
    <property type="match status" value="3"/>
</dbReference>
<sequence>MSKTVFVGNLSWGTTADSLTAIMETAGRVLGVEVQAHSDTGRSKGWALVTFETAEDASRAMELLCGREVEGRPLYVREDRTEIEKEEGFVVFVGNLPWDMTASGLRTVFSEFSPYDVHIKTNMSGRSRGFGLLRFRSSEEAQRAIEQMHGITVQERKILVRLDRAHLEMMGHSPATMEASDTVTCGNIPWHTGDEVLACHMAQAGRVVSCQIQRHADTLRSKGWAIIRYVTVEEGTNAVRSLHRTVLDDRTLNVRFYRPNKTVVEGDAATSGFPSAYAVAPLGGERGGGAERGMRSRRMIQGPSDGMGGNLAMNGGRGGMLGYDLYQQQHVPLQHMHAHQHLHQPPLQHLMMQPFPGPVRN</sequence>
<dbReference type="SMART" id="SM00360">
    <property type="entry name" value="RRM"/>
    <property type="match status" value="3"/>
</dbReference>
<accession>W7T7Q0</accession>
<dbReference type="Pfam" id="PF00076">
    <property type="entry name" value="RRM_1"/>
    <property type="match status" value="3"/>
</dbReference>
<organism evidence="8 9">
    <name type="scientific">Nannochloropsis gaditana</name>
    <dbReference type="NCBI Taxonomy" id="72520"/>
    <lineage>
        <taxon>Eukaryota</taxon>
        <taxon>Sar</taxon>
        <taxon>Stramenopiles</taxon>
        <taxon>Ochrophyta</taxon>
        <taxon>Eustigmatophyceae</taxon>
        <taxon>Eustigmatales</taxon>
        <taxon>Monodopsidaceae</taxon>
        <taxon>Nannochloropsis</taxon>
    </lineage>
</organism>
<dbReference type="GO" id="GO:0005634">
    <property type="term" value="C:nucleus"/>
    <property type="evidence" value="ECO:0007669"/>
    <property type="project" value="UniProtKB-SubCell"/>
</dbReference>
<comment type="subcellular location">
    <subcellularLocation>
        <location evidence="1">Nucleus</location>
    </subcellularLocation>
</comment>
<evidence type="ECO:0000313" key="8">
    <source>
        <dbReference type="EMBL" id="EWM22467.1"/>
    </source>
</evidence>
<keyword evidence="4" id="KW-0508">mRNA splicing</keyword>
<dbReference type="InterPro" id="IPR012677">
    <property type="entry name" value="Nucleotide-bd_a/b_plait_sf"/>
</dbReference>
<dbReference type="PANTHER" id="PTHR48028:SF4">
    <property type="entry name" value="SC35-LIKE SPLICING FACTOR"/>
    <property type="match status" value="1"/>
</dbReference>
<keyword evidence="2" id="KW-0507">mRNA processing</keyword>
<feature type="domain" description="RRM" evidence="7">
    <location>
        <begin position="3"/>
        <end position="81"/>
    </location>
</feature>
<dbReference type="SUPFAM" id="SSF54928">
    <property type="entry name" value="RNA-binding domain, RBD"/>
    <property type="match status" value="3"/>
</dbReference>
<dbReference type="OrthoDB" id="439808at2759"/>
<dbReference type="GO" id="GO:0008380">
    <property type="term" value="P:RNA splicing"/>
    <property type="evidence" value="ECO:0007669"/>
    <property type="project" value="UniProtKB-KW"/>
</dbReference>
<protein>
    <submittedName>
        <fullName evidence="8">Rna binding protein</fullName>
    </submittedName>
</protein>